<dbReference type="GO" id="GO:0005737">
    <property type="term" value="C:cytoplasm"/>
    <property type="evidence" value="ECO:0007669"/>
    <property type="project" value="InterPro"/>
</dbReference>
<dbReference type="InterPro" id="IPR004449">
    <property type="entry name" value="SixA"/>
</dbReference>
<dbReference type="InterPro" id="IPR029033">
    <property type="entry name" value="His_PPase_superfam"/>
</dbReference>
<dbReference type="InterPro" id="IPR051021">
    <property type="entry name" value="Mito_Ser/Thr_phosphatase"/>
</dbReference>
<evidence type="ECO:0000313" key="3">
    <source>
        <dbReference type="Proteomes" id="UP000290287"/>
    </source>
</evidence>
<dbReference type="RefSeq" id="WP_129122587.1">
    <property type="nucleotide sequence ID" value="NZ_PEIB01000014.1"/>
</dbReference>
<dbReference type="NCBIfam" id="TIGR00249">
    <property type="entry name" value="sixA"/>
    <property type="match status" value="1"/>
</dbReference>
<organism evidence="2 3">
    <name type="scientific">Veronia nyctiphanis</name>
    <dbReference type="NCBI Taxonomy" id="1278244"/>
    <lineage>
        <taxon>Bacteria</taxon>
        <taxon>Pseudomonadati</taxon>
        <taxon>Pseudomonadota</taxon>
        <taxon>Gammaproteobacteria</taxon>
        <taxon>Vibrionales</taxon>
        <taxon>Vibrionaceae</taxon>
        <taxon>Veronia</taxon>
    </lineage>
</organism>
<dbReference type="Proteomes" id="UP000290287">
    <property type="component" value="Unassembled WGS sequence"/>
</dbReference>
<gene>
    <name evidence="2" type="primary">sixA</name>
    <name evidence="2" type="ORF">CS022_12795</name>
</gene>
<dbReference type="SMART" id="SM00855">
    <property type="entry name" value="PGAM"/>
    <property type="match status" value="1"/>
</dbReference>
<proteinExistence type="predicted"/>
<dbReference type="SUPFAM" id="SSF53254">
    <property type="entry name" value="Phosphoglycerate mutase-like"/>
    <property type="match status" value="1"/>
</dbReference>
<dbReference type="GO" id="GO:0101006">
    <property type="term" value="F:protein histidine phosphatase activity"/>
    <property type="evidence" value="ECO:0007669"/>
    <property type="project" value="InterPro"/>
</dbReference>
<dbReference type="Gene3D" id="3.40.50.1240">
    <property type="entry name" value="Phosphoglycerate mutase-like"/>
    <property type="match status" value="1"/>
</dbReference>
<dbReference type="PANTHER" id="PTHR20935">
    <property type="entry name" value="PHOSPHOGLYCERATE MUTASE-RELATED"/>
    <property type="match status" value="1"/>
</dbReference>
<evidence type="ECO:0000313" key="2">
    <source>
        <dbReference type="EMBL" id="RXJ72949.1"/>
    </source>
</evidence>
<dbReference type="EMBL" id="PEIB01000014">
    <property type="protein sequence ID" value="RXJ72949.1"/>
    <property type="molecule type" value="Genomic_DNA"/>
</dbReference>
<sequence length="162" mass="17992">MQIYILRHGEAKPFAATDEERPLTEHGRVQTAMIAEWLQGQLTQPLDTVIVSPYVRAQQTWDVMGEYISPASNVVTDEGITPYGDGEDVADYLRAKISVERPESILLVSHLPLVGYLTSELVLGIQPPVFSTSAVACVEYDPDTERGRLLWLQSPNRLPTAN</sequence>
<dbReference type="CDD" id="cd07067">
    <property type="entry name" value="HP_PGM_like"/>
    <property type="match status" value="1"/>
</dbReference>
<dbReference type="PANTHER" id="PTHR20935:SF1">
    <property type="entry name" value="SLL1549 PROTEIN"/>
    <property type="match status" value="1"/>
</dbReference>
<name>A0A4Q0YV00_9GAMM</name>
<protein>
    <submittedName>
        <fullName evidence="2">Phosphohistidine phosphatase SixA</fullName>
    </submittedName>
</protein>
<keyword evidence="3" id="KW-1185">Reference proteome</keyword>
<comment type="caution">
    <text evidence="2">The sequence shown here is derived from an EMBL/GenBank/DDBJ whole genome shotgun (WGS) entry which is preliminary data.</text>
</comment>
<dbReference type="Pfam" id="PF00300">
    <property type="entry name" value="His_Phos_1"/>
    <property type="match status" value="1"/>
</dbReference>
<dbReference type="AlphaFoldDB" id="A0A4Q0YV00"/>
<dbReference type="OrthoDB" id="92610at2"/>
<evidence type="ECO:0000256" key="1">
    <source>
        <dbReference type="ARBA" id="ARBA00022801"/>
    </source>
</evidence>
<accession>A0A4Q0YV00</accession>
<keyword evidence="1" id="KW-0378">Hydrolase</keyword>
<dbReference type="InterPro" id="IPR013078">
    <property type="entry name" value="His_Pase_superF_clade-1"/>
</dbReference>
<reference evidence="2 3" key="1">
    <citation type="submission" date="2017-10" db="EMBL/GenBank/DDBJ databases">
        <title>Nyctiphanis sp. nov., isolated from the stomach of the euphausiid Nyctiphanes simplex (Hansen, 1911) in the Gulf of California.</title>
        <authorList>
            <person name="Gomez-Gil B."/>
            <person name="Aguilar-Mendez M."/>
            <person name="Lopez-Cortes A."/>
            <person name="Gomez-Gutierrez J."/>
            <person name="Roque A."/>
            <person name="Lang E."/>
            <person name="Gonzalez-Castillo A."/>
        </authorList>
    </citation>
    <scope>NUCLEOTIDE SEQUENCE [LARGE SCALE GENOMIC DNA]</scope>
    <source>
        <strain evidence="2 3">CAIM 600</strain>
    </source>
</reference>